<evidence type="ECO:0000313" key="2">
    <source>
        <dbReference type="EMBL" id="AZQ77721.1"/>
    </source>
</evidence>
<sequence>MTVPSRRLAELGLVLPPVAKPLAAYVPSKMIGNVARSSGQLPFVDGEIKTVGKVGAEVSLDDAYEAARACALNALAAVAQTTGGIDSIASIIHVTGFVASAPDFYDQPKVVNGASELLGEIFGQGGKHTRSAVGVAALPMNVPVEIEITCQIVKSRND</sequence>
<protein>
    <submittedName>
        <fullName evidence="2">RidA family protein</fullName>
    </submittedName>
</protein>
<evidence type="ECO:0000259" key="1">
    <source>
        <dbReference type="Pfam" id="PF14588"/>
    </source>
</evidence>
<dbReference type="SUPFAM" id="SSF55298">
    <property type="entry name" value="YjgF-like"/>
    <property type="match status" value="1"/>
</dbReference>
<dbReference type="PANTHER" id="PTHR43760:SF1">
    <property type="entry name" value="ENDORIBONUCLEASE L-PSP_CHORISMATE MUTASE-LIKE DOMAIN-CONTAINING PROTEIN"/>
    <property type="match status" value="1"/>
</dbReference>
<dbReference type="Gene3D" id="3.30.1330.40">
    <property type="entry name" value="RutC-like"/>
    <property type="match status" value="1"/>
</dbReference>
<dbReference type="PANTHER" id="PTHR43760">
    <property type="entry name" value="ENDORIBONUCLEASE-RELATED"/>
    <property type="match status" value="1"/>
</dbReference>
<accession>A0A3S9PZE6</accession>
<organism evidence="2 3">
    <name type="scientific">Flaviflexus ciconiae</name>
    <dbReference type="NCBI Taxonomy" id="2496867"/>
    <lineage>
        <taxon>Bacteria</taxon>
        <taxon>Bacillati</taxon>
        <taxon>Actinomycetota</taxon>
        <taxon>Actinomycetes</taxon>
        <taxon>Actinomycetales</taxon>
        <taxon>Actinomycetaceae</taxon>
        <taxon>Flaviflexus</taxon>
    </lineage>
</organism>
<dbReference type="InterPro" id="IPR013813">
    <property type="entry name" value="Endoribo_LPSP/chorism_mut-like"/>
</dbReference>
<feature type="domain" description="Endoribonuclease L-PSP/chorismate mutase-like" evidence="1">
    <location>
        <begin position="7"/>
        <end position="142"/>
    </location>
</feature>
<dbReference type="Proteomes" id="UP000280344">
    <property type="component" value="Chromosome"/>
</dbReference>
<dbReference type="EMBL" id="CP034593">
    <property type="protein sequence ID" value="AZQ77721.1"/>
    <property type="molecule type" value="Genomic_DNA"/>
</dbReference>
<dbReference type="AlphaFoldDB" id="A0A3S9PZE6"/>
<reference evidence="2 3" key="1">
    <citation type="submission" date="2018-12" db="EMBL/GenBank/DDBJ databases">
        <title>Complete genome sequence of Flaviflexus sp. H23T48.</title>
        <authorList>
            <person name="Bae J.-W."/>
            <person name="Lee J.-Y."/>
        </authorList>
    </citation>
    <scope>NUCLEOTIDE SEQUENCE [LARGE SCALE GENOMIC DNA]</scope>
    <source>
        <strain evidence="2 3">H23T48</strain>
    </source>
</reference>
<dbReference type="Pfam" id="PF14588">
    <property type="entry name" value="YjgF_endoribonc"/>
    <property type="match status" value="1"/>
</dbReference>
<gene>
    <name evidence="2" type="ORF">EJ997_10585</name>
</gene>
<dbReference type="KEGG" id="flh:EJ997_10585"/>
<keyword evidence="3" id="KW-1185">Reference proteome</keyword>
<dbReference type="InterPro" id="IPR035959">
    <property type="entry name" value="RutC-like_sf"/>
</dbReference>
<name>A0A3S9PZE6_9ACTO</name>
<proteinExistence type="predicted"/>
<dbReference type="OrthoDB" id="9806229at2"/>
<evidence type="ECO:0000313" key="3">
    <source>
        <dbReference type="Proteomes" id="UP000280344"/>
    </source>
</evidence>
<dbReference type="RefSeq" id="WP_126704524.1">
    <property type="nucleotide sequence ID" value="NZ_CP034593.1"/>
</dbReference>
<dbReference type="CDD" id="cd02199">
    <property type="entry name" value="YjgF_YER057c_UK114_like_1"/>
    <property type="match status" value="1"/>
</dbReference>